<accession>A0A2J7PSG3</accession>
<dbReference type="OrthoDB" id="10002389at2759"/>
<dbReference type="Proteomes" id="UP000235965">
    <property type="component" value="Unassembled WGS sequence"/>
</dbReference>
<dbReference type="GO" id="GO:0043124">
    <property type="term" value="P:negative regulation of canonical NF-kappaB signal transduction"/>
    <property type="evidence" value="ECO:0007669"/>
    <property type="project" value="InterPro"/>
</dbReference>
<dbReference type="AlphaFoldDB" id="A0A2J7PSG3"/>
<dbReference type="InParanoid" id="A0A2J7PSG3"/>
<protein>
    <submittedName>
        <fullName evidence="4">NF-kappa-B inhibitor-interacting Ras-like protein</fullName>
    </submittedName>
</protein>
<dbReference type="SMART" id="SM00175">
    <property type="entry name" value="RAB"/>
    <property type="match status" value="1"/>
</dbReference>
<dbReference type="STRING" id="105785.A0A2J7PSG3"/>
<dbReference type="GO" id="GO:0005525">
    <property type="term" value="F:GTP binding"/>
    <property type="evidence" value="ECO:0007669"/>
    <property type="project" value="UniProtKB-KW"/>
</dbReference>
<dbReference type="Gene3D" id="3.40.50.300">
    <property type="entry name" value="P-loop containing nucleotide triphosphate hydrolases"/>
    <property type="match status" value="1"/>
</dbReference>
<evidence type="ECO:0000256" key="2">
    <source>
        <dbReference type="ARBA" id="ARBA00022741"/>
    </source>
</evidence>
<keyword evidence="2" id="KW-0547">Nucleotide-binding</keyword>
<evidence type="ECO:0000313" key="4">
    <source>
        <dbReference type="EMBL" id="PNF19271.1"/>
    </source>
</evidence>
<sequence length="225" mass="25174">MVGMILGFGELKETAGFSPKKPLLQQNMGKTTRVVVCGLKGVGKTAILEQLIYGNVTKTTELHSTIEDIYVASVETDRGTREKMRFYDTAGLDGGREQNQLARQYLGLTDGYVLVYDPDRSESLDALVMVKKDIDRNRDKKEVTVIVLGNRMKPTDSGSIENTTSKAMHWATREKIRHYEVNAMDRTTLYEPFVHLASKLNPPPNKSTFAQLSMVRKSVGRPDTS</sequence>
<dbReference type="PRINTS" id="PR00449">
    <property type="entry name" value="RASTRNSFRMNG"/>
</dbReference>
<evidence type="ECO:0000256" key="1">
    <source>
        <dbReference type="ARBA" id="ARBA00008094"/>
    </source>
</evidence>
<organism evidence="4 5">
    <name type="scientific">Cryptotermes secundus</name>
    <dbReference type="NCBI Taxonomy" id="105785"/>
    <lineage>
        <taxon>Eukaryota</taxon>
        <taxon>Metazoa</taxon>
        <taxon>Ecdysozoa</taxon>
        <taxon>Arthropoda</taxon>
        <taxon>Hexapoda</taxon>
        <taxon>Insecta</taxon>
        <taxon>Pterygota</taxon>
        <taxon>Neoptera</taxon>
        <taxon>Polyneoptera</taxon>
        <taxon>Dictyoptera</taxon>
        <taxon>Blattodea</taxon>
        <taxon>Blattoidea</taxon>
        <taxon>Termitoidae</taxon>
        <taxon>Kalotermitidae</taxon>
        <taxon>Cryptotermitinae</taxon>
        <taxon>Cryptotermes</taxon>
    </lineage>
</organism>
<gene>
    <name evidence="4" type="primary">kappaB-Ras</name>
    <name evidence="4" type="ORF">B7P43_G07499</name>
</gene>
<dbReference type="PROSITE" id="PS51421">
    <property type="entry name" value="RAS"/>
    <property type="match status" value="1"/>
</dbReference>
<dbReference type="CDD" id="cd00882">
    <property type="entry name" value="Ras_like_GTPase"/>
    <property type="match status" value="1"/>
</dbReference>
<dbReference type="InterPro" id="IPR005225">
    <property type="entry name" value="Small_GTP-bd"/>
</dbReference>
<dbReference type="NCBIfam" id="TIGR00231">
    <property type="entry name" value="small_GTP"/>
    <property type="match status" value="1"/>
</dbReference>
<dbReference type="GO" id="GO:0032794">
    <property type="term" value="F:GTPase activating protein binding"/>
    <property type="evidence" value="ECO:0007669"/>
    <property type="project" value="TreeGrafter"/>
</dbReference>
<name>A0A2J7PSG3_9NEOP</name>
<keyword evidence="3" id="KW-0342">GTP-binding</keyword>
<dbReference type="InterPro" id="IPR042227">
    <property type="entry name" value="KBRS"/>
</dbReference>
<comment type="caution">
    <text evidence="4">The sequence shown here is derived from an EMBL/GenBank/DDBJ whole genome shotgun (WGS) entry which is preliminary data.</text>
</comment>
<dbReference type="GO" id="GO:0003924">
    <property type="term" value="F:GTPase activity"/>
    <property type="evidence" value="ECO:0007669"/>
    <property type="project" value="InterPro"/>
</dbReference>
<dbReference type="PANTHER" id="PTHR46152:SF3">
    <property type="entry name" value="NF-KAPPA-B INHIBITOR-INTERACTING RAS-LIKE PROTEIN"/>
    <property type="match status" value="1"/>
</dbReference>
<keyword evidence="5" id="KW-1185">Reference proteome</keyword>
<dbReference type="PANTHER" id="PTHR46152">
    <property type="entry name" value="NF-KAPPA-B INHIBITOR-INTERACTING RAS-LIKE PROTEIN"/>
    <property type="match status" value="1"/>
</dbReference>
<dbReference type="SMART" id="SM00173">
    <property type="entry name" value="RAS"/>
    <property type="match status" value="1"/>
</dbReference>
<dbReference type="FunCoup" id="A0A2J7PSG3">
    <property type="interactions" value="38"/>
</dbReference>
<proteinExistence type="inferred from homology"/>
<reference evidence="4 5" key="1">
    <citation type="submission" date="2017-12" db="EMBL/GenBank/DDBJ databases">
        <title>Hemimetabolous genomes reveal molecular basis of termite eusociality.</title>
        <authorList>
            <person name="Harrison M.C."/>
            <person name="Jongepier E."/>
            <person name="Robertson H.M."/>
            <person name="Arning N."/>
            <person name="Bitard-Feildel T."/>
            <person name="Chao H."/>
            <person name="Childers C.P."/>
            <person name="Dinh H."/>
            <person name="Doddapaneni H."/>
            <person name="Dugan S."/>
            <person name="Gowin J."/>
            <person name="Greiner C."/>
            <person name="Han Y."/>
            <person name="Hu H."/>
            <person name="Hughes D.S.T."/>
            <person name="Huylmans A.-K."/>
            <person name="Kemena C."/>
            <person name="Kremer L.P.M."/>
            <person name="Lee S.L."/>
            <person name="Lopez-Ezquerra A."/>
            <person name="Mallet L."/>
            <person name="Monroy-Kuhn J.M."/>
            <person name="Moser A."/>
            <person name="Murali S.C."/>
            <person name="Muzny D.M."/>
            <person name="Otani S."/>
            <person name="Piulachs M.-D."/>
            <person name="Poelchau M."/>
            <person name="Qu J."/>
            <person name="Schaub F."/>
            <person name="Wada-Katsumata A."/>
            <person name="Worley K.C."/>
            <person name="Xie Q."/>
            <person name="Ylla G."/>
            <person name="Poulsen M."/>
            <person name="Gibbs R.A."/>
            <person name="Schal C."/>
            <person name="Richards S."/>
            <person name="Belles X."/>
            <person name="Korb J."/>
            <person name="Bornberg-Bauer E."/>
        </authorList>
    </citation>
    <scope>NUCLEOTIDE SEQUENCE [LARGE SCALE GENOMIC DNA]</scope>
    <source>
        <tissue evidence="4">Whole body</tissue>
    </source>
</reference>
<comment type="similarity">
    <text evidence="1">Belongs to the small GTPase superfamily. Ras family. KappaB-Ras subfamily.</text>
</comment>
<dbReference type="PROSITE" id="PS51419">
    <property type="entry name" value="RAB"/>
    <property type="match status" value="1"/>
</dbReference>
<dbReference type="EMBL" id="NEVH01021928">
    <property type="protein sequence ID" value="PNF19271.1"/>
    <property type="molecule type" value="Genomic_DNA"/>
</dbReference>
<evidence type="ECO:0000256" key="3">
    <source>
        <dbReference type="ARBA" id="ARBA00023134"/>
    </source>
</evidence>
<dbReference type="Pfam" id="PF00071">
    <property type="entry name" value="Ras"/>
    <property type="match status" value="1"/>
</dbReference>
<dbReference type="GO" id="GO:0032484">
    <property type="term" value="P:Ral protein signal transduction"/>
    <property type="evidence" value="ECO:0007669"/>
    <property type="project" value="TreeGrafter"/>
</dbReference>
<dbReference type="InterPro" id="IPR001806">
    <property type="entry name" value="Small_GTPase"/>
</dbReference>
<evidence type="ECO:0000313" key="5">
    <source>
        <dbReference type="Proteomes" id="UP000235965"/>
    </source>
</evidence>
<dbReference type="InterPro" id="IPR027417">
    <property type="entry name" value="P-loop_NTPase"/>
</dbReference>
<dbReference type="SUPFAM" id="SSF52540">
    <property type="entry name" value="P-loop containing nucleoside triphosphate hydrolases"/>
    <property type="match status" value="1"/>
</dbReference>